<dbReference type="NCBIfam" id="NF033594">
    <property type="entry name" value="transpos_ISNCY_2"/>
    <property type="match status" value="1"/>
</dbReference>
<dbReference type="PANTHER" id="PTHR35004:SF7">
    <property type="entry name" value="INTEGRASE PROTEIN"/>
    <property type="match status" value="1"/>
</dbReference>
<dbReference type="STRING" id="234267.Acid_1944"/>
<dbReference type="InterPro" id="IPR047797">
    <property type="entry name" value="ISNCY_transpos"/>
</dbReference>
<dbReference type="EMBL" id="CP000473">
    <property type="protein sequence ID" value="ABJ84237.1"/>
    <property type="molecule type" value="Genomic_DNA"/>
</dbReference>
<dbReference type="HOGENOM" id="CLU_041517_0_2_0"/>
<accession>Q01UY0</accession>
<dbReference type="Pfam" id="PF13384">
    <property type="entry name" value="HTH_23"/>
    <property type="match status" value="1"/>
</dbReference>
<dbReference type="PANTHER" id="PTHR35004">
    <property type="entry name" value="TRANSPOSASE RV3428C-RELATED"/>
    <property type="match status" value="1"/>
</dbReference>
<dbReference type="eggNOG" id="COG2801">
    <property type="taxonomic scope" value="Bacteria"/>
</dbReference>
<dbReference type="EMBL" id="CP000473">
    <property type="protein sequence ID" value="ABJ86535.1"/>
    <property type="molecule type" value="Genomic_DNA"/>
</dbReference>
<evidence type="ECO:0000259" key="2">
    <source>
        <dbReference type="PROSITE" id="PS50994"/>
    </source>
</evidence>
<feature type="region of interest" description="Disordered" evidence="1">
    <location>
        <begin position="388"/>
        <end position="435"/>
    </location>
</feature>
<dbReference type="SUPFAM" id="SSF46689">
    <property type="entry name" value="Homeodomain-like"/>
    <property type="match status" value="1"/>
</dbReference>
<dbReference type="EMBL" id="CP000473">
    <property type="protein sequence ID" value="ABJ82945.1"/>
    <property type="molecule type" value="Genomic_DNA"/>
</dbReference>
<protein>
    <submittedName>
        <fullName evidence="6">Putative transposase protein, Y4bF</fullName>
    </submittedName>
</protein>
<gene>
    <name evidence="3" type="ordered locus">Acid_1944</name>
    <name evidence="4" type="ordered locus">Acid_1955</name>
    <name evidence="5" type="ordered locus">Acid_3260</name>
    <name evidence="6" type="ordered locus">Acid_5588</name>
</gene>
<feature type="domain" description="Integrase catalytic" evidence="2">
    <location>
        <begin position="127"/>
        <end position="319"/>
    </location>
</feature>
<dbReference type="InParanoid" id="Q01UY0"/>
<reference evidence="6" key="1">
    <citation type="submission" date="2006-10" db="EMBL/GenBank/DDBJ databases">
        <title>Complete sequence of Solibacter usitatus Ellin6076.</title>
        <authorList>
            <consortium name="US DOE Joint Genome Institute"/>
            <person name="Copeland A."/>
            <person name="Lucas S."/>
            <person name="Lapidus A."/>
            <person name="Barry K."/>
            <person name="Detter J.C."/>
            <person name="Glavina del Rio T."/>
            <person name="Hammon N."/>
            <person name="Israni S."/>
            <person name="Dalin E."/>
            <person name="Tice H."/>
            <person name="Pitluck S."/>
            <person name="Thompson L.S."/>
            <person name="Brettin T."/>
            <person name="Bruce D."/>
            <person name="Han C."/>
            <person name="Tapia R."/>
            <person name="Gilna P."/>
            <person name="Schmutz J."/>
            <person name="Larimer F."/>
            <person name="Land M."/>
            <person name="Hauser L."/>
            <person name="Kyrpides N."/>
            <person name="Mikhailova N."/>
            <person name="Janssen P.H."/>
            <person name="Kuske C.R."/>
            <person name="Richardson P."/>
        </authorList>
    </citation>
    <scope>NUCLEOTIDE SEQUENCE</scope>
    <source>
        <strain evidence="6">Ellin6076</strain>
    </source>
</reference>
<dbReference type="PROSITE" id="PS50994">
    <property type="entry name" value="INTEGRASE"/>
    <property type="match status" value="1"/>
</dbReference>
<dbReference type="Gene3D" id="3.30.420.10">
    <property type="entry name" value="Ribonuclease H-like superfamily/Ribonuclease H"/>
    <property type="match status" value="1"/>
</dbReference>
<evidence type="ECO:0000313" key="4">
    <source>
        <dbReference type="EMBL" id="ABJ82945.1"/>
    </source>
</evidence>
<dbReference type="GO" id="GO:0003676">
    <property type="term" value="F:nucleic acid binding"/>
    <property type="evidence" value="ECO:0007669"/>
    <property type="project" value="InterPro"/>
</dbReference>
<dbReference type="SUPFAM" id="SSF53098">
    <property type="entry name" value="Ribonuclease H-like"/>
    <property type="match status" value="1"/>
</dbReference>
<dbReference type="InterPro" id="IPR009057">
    <property type="entry name" value="Homeodomain-like_sf"/>
</dbReference>
<evidence type="ECO:0000313" key="6">
    <source>
        <dbReference type="EMBL" id="ABJ86535.1"/>
    </source>
</evidence>
<sequence length="435" mass="50071">MTQAERDRLVALKKAKKKLITQKQAAEELGITERHVRRLLRELTRRGDKVVAHGLRGLPSNRKLNADTEREAVAILSQPVYRGFGPTLAAEYLAKKHKIDVSRETVRQWMIGAKLWRARKQRIEKVHEWRPRRSRFGELVQWDTSDHDWLEGRGEEILLINMIDDATSRWFARFVSSDSTMENMNHLERYLKKHGRPLAYYTDKAAIFQTAEKTKRDGSRLGKSREDLPPTQIGRALQELGIPWIAAHSPQAKGRVERGFLTAQDRLVKGLRVAGVTTLEGANDYLETEFLPWVNSTIAVVPANPDDAHRPLEKEHDLAAILSHVEKRRVNADYTFPLDAKTYRILRQDICTGLRGAYIRVEQRRDGSVAARFNGRYLRVERCEQQPKVAPAKLSPKKAPRHPAQKSRWNQNFDLKKGPKVWQAAQQSEARREES</sequence>
<dbReference type="KEGG" id="sus:Acid_3260"/>
<dbReference type="InterPro" id="IPR012337">
    <property type="entry name" value="RNaseH-like_sf"/>
</dbReference>
<name>Q01UY0_SOLUE</name>
<dbReference type="KEGG" id="sus:Acid_5588"/>
<evidence type="ECO:0000313" key="3">
    <source>
        <dbReference type="EMBL" id="ABJ82934.1"/>
    </source>
</evidence>
<dbReference type="InterPro" id="IPR036397">
    <property type="entry name" value="RNaseH_sf"/>
</dbReference>
<dbReference type="AlphaFoldDB" id="Q01UY0"/>
<dbReference type="KEGG" id="sus:Acid_1955"/>
<dbReference type="KEGG" id="sus:Acid_1944"/>
<organism evidence="6">
    <name type="scientific">Solibacter usitatus (strain Ellin6076)</name>
    <dbReference type="NCBI Taxonomy" id="234267"/>
    <lineage>
        <taxon>Bacteria</taxon>
        <taxon>Pseudomonadati</taxon>
        <taxon>Acidobacteriota</taxon>
        <taxon>Terriglobia</taxon>
        <taxon>Bryobacterales</taxon>
        <taxon>Solibacteraceae</taxon>
        <taxon>Candidatus Solibacter</taxon>
    </lineage>
</organism>
<evidence type="ECO:0000313" key="5">
    <source>
        <dbReference type="EMBL" id="ABJ84237.1"/>
    </source>
</evidence>
<dbReference type="GO" id="GO:0015074">
    <property type="term" value="P:DNA integration"/>
    <property type="evidence" value="ECO:0007669"/>
    <property type="project" value="InterPro"/>
</dbReference>
<proteinExistence type="predicted"/>
<feature type="compositionally biased region" description="Basic residues" evidence="1">
    <location>
        <begin position="395"/>
        <end position="405"/>
    </location>
</feature>
<dbReference type="InterPro" id="IPR001584">
    <property type="entry name" value="Integrase_cat-core"/>
</dbReference>
<dbReference type="OrthoDB" id="104506at2"/>
<evidence type="ECO:0000256" key="1">
    <source>
        <dbReference type="SAM" id="MobiDB-lite"/>
    </source>
</evidence>
<dbReference type="EMBL" id="CP000473">
    <property type="protein sequence ID" value="ABJ82934.1"/>
    <property type="molecule type" value="Genomic_DNA"/>
</dbReference>